<evidence type="ECO:0000313" key="6">
    <source>
        <dbReference type="Proteomes" id="UP000245539"/>
    </source>
</evidence>
<dbReference type="Pfam" id="PF13412">
    <property type="entry name" value="HTH_24"/>
    <property type="match status" value="1"/>
</dbReference>
<dbReference type="GO" id="GO:0043565">
    <property type="term" value="F:sequence-specific DNA binding"/>
    <property type="evidence" value="ECO:0007669"/>
    <property type="project" value="InterPro"/>
</dbReference>
<dbReference type="InterPro" id="IPR019888">
    <property type="entry name" value="Tscrpt_reg_AsnC-like"/>
</dbReference>
<dbReference type="InterPro" id="IPR011991">
    <property type="entry name" value="ArsR-like_HTH"/>
</dbReference>
<keyword evidence="1" id="KW-0805">Transcription regulation</keyword>
<dbReference type="InterPro" id="IPR036390">
    <property type="entry name" value="WH_DNA-bd_sf"/>
</dbReference>
<dbReference type="SMART" id="SM00344">
    <property type="entry name" value="HTH_ASNC"/>
    <property type="match status" value="1"/>
</dbReference>
<keyword evidence="6" id="KW-1185">Reference proteome</keyword>
<dbReference type="Gene3D" id="1.10.10.10">
    <property type="entry name" value="Winged helix-like DNA-binding domain superfamily/Winged helix DNA-binding domain"/>
    <property type="match status" value="1"/>
</dbReference>
<accession>A0A317C5E3</accession>
<feature type="domain" description="HTH asnC-type" evidence="4">
    <location>
        <begin position="3"/>
        <end position="64"/>
    </location>
</feature>
<dbReference type="GO" id="GO:0005829">
    <property type="term" value="C:cytosol"/>
    <property type="evidence" value="ECO:0007669"/>
    <property type="project" value="TreeGrafter"/>
</dbReference>
<dbReference type="GO" id="GO:0043200">
    <property type="term" value="P:response to amino acid"/>
    <property type="evidence" value="ECO:0007669"/>
    <property type="project" value="TreeGrafter"/>
</dbReference>
<proteinExistence type="predicted"/>
<dbReference type="PANTHER" id="PTHR30154:SF34">
    <property type="entry name" value="TRANSCRIPTIONAL REGULATOR AZLB"/>
    <property type="match status" value="1"/>
</dbReference>
<dbReference type="PANTHER" id="PTHR30154">
    <property type="entry name" value="LEUCINE-RESPONSIVE REGULATORY PROTEIN"/>
    <property type="match status" value="1"/>
</dbReference>
<keyword evidence="2" id="KW-0238">DNA-binding</keyword>
<dbReference type="SUPFAM" id="SSF54909">
    <property type="entry name" value="Dimeric alpha+beta barrel"/>
    <property type="match status" value="1"/>
</dbReference>
<evidence type="ECO:0000259" key="4">
    <source>
        <dbReference type="PROSITE" id="PS50956"/>
    </source>
</evidence>
<dbReference type="InterPro" id="IPR011008">
    <property type="entry name" value="Dimeric_a/b-barrel"/>
</dbReference>
<sequence>MLLDSYDKAIITILQKNARITNQDLADQVSLSAAPCWRRVKRLEETGVIQHYVALLNPAKIALNTLAYIEVSLTDHTEATMSGFDEFIDSTPEVLECYSVSGQYDYLLRVLVKDNLTLESFLMKKLLRRNIVKASNTFFALNQKKYTTQLVPQD</sequence>
<protein>
    <submittedName>
        <fullName evidence="5">Lrp/AsnC family transcriptional regulator</fullName>
    </submittedName>
</protein>
<dbReference type="SUPFAM" id="SSF46785">
    <property type="entry name" value="Winged helix' DNA-binding domain"/>
    <property type="match status" value="1"/>
</dbReference>
<dbReference type="OrthoDB" id="166264at2"/>
<dbReference type="InterPro" id="IPR000485">
    <property type="entry name" value="AsnC-type_HTH_dom"/>
</dbReference>
<dbReference type="Gene3D" id="3.30.70.920">
    <property type="match status" value="1"/>
</dbReference>
<organism evidence="5 6">
    <name type="scientific">Leucothrix pacifica</name>
    <dbReference type="NCBI Taxonomy" id="1247513"/>
    <lineage>
        <taxon>Bacteria</taxon>
        <taxon>Pseudomonadati</taxon>
        <taxon>Pseudomonadota</taxon>
        <taxon>Gammaproteobacteria</taxon>
        <taxon>Thiotrichales</taxon>
        <taxon>Thiotrichaceae</taxon>
        <taxon>Leucothrix</taxon>
    </lineage>
</organism>
<dbReference type="AlphaFoldDB" id="A0A317C5E3"/>
<keyword evidence="3" id="KW-0804">Transcription</keyword>
<dbReference type="PROSITE" id="PS50956">
    <property type="entry name" value="HTH_ASNC_2"/>
    <property type="match status" value="1"/>
</dbReference>
<evidence type="ECO:0000256" key="3">
    <source>
        <dbReference type="ARBA" id="ARBA00023163"/>
    </source>
</evidence>
<evidence type="ECO:0000256" key="1">
    <source>
        <dbReference type="ARBA" id="ARBA00023015"/>
    </source>
</evidence>
<dbReference type="EMBL" id="QGKM01000083">
    <property type="protein sequence ID" value="PWQ92583.1"/>
    <property type="molecule type" value="Genomic_DNA"/>
</dbReference>
<dbReference type="Proteomes" id="UP000245539">
    <property type="component" value="Unassembled WGS sequence"/>
</dbReference>
<gene>
    <name evidence="5" type="ORF">DKW60_20570</name>
</gene>
<dbReference type="InterPro" id="IPR019887">
    <property type="entry name" value="Tscrpt_reg_AsnC/Lrp_C"/>
</dbReference>
<dbReference type="InterPro" id="IPR036388">
    <property type="entry name" value="WH-like_DNA-bd_sf"/>
</dbReference>
<name>A0A317C5E3_9GAMM</name>
<dbReference type="PRINTS" id="PR00033">
    <property type="entry name" value="HTHASNC"/>
</dbReference>
<comment type="caution">
    <text evidence="5">The sequence shown here is derived from an EMBL/GenBank/DDBJ whole genome shotgun (WGS) entry which is preliminary data.</text>
</comment>
<evidence type="ECO:0000256" key="2">
    <source>
        <dbReference type="ARBA" id="ARBA00023125"/>
    </source>
</evidence>
<evidence type="ECO:0000313" key="5">
    <source>
        <dbReference type="EMBL" id="PWQ92583.1"/>
    </source>
</evidence>
<dbReference type="CDD" id="cd00090">
    <property type="entry name" value="HTH_ARSR"/>
    <property type="match status" value="1"/>
</dbReference>
<dbReference type="GO" id="GO:0006355">
    <property type="term" value="P:regulation of DNA-templated transcription"/>
    <property type="evidence" value="ECO:0007669"/>
    <property type="project" value="UniProtKB-ARBA"/>
</dbReference>
<reference evidence="5 6" key="1">
    <citation type="submission" date="2018-05" db="EMBL/GenBank/DDBJ databases">
        <title>Leucothrix arctica sp. nov., isolated from Arctic seawater.</title>
        <authorList>
            <person name="Choi A."/>
            <person name="Baek K."/>
        </authorList>
    </citation>
    <scope>NUCLEOTIDE SEQUENCE [LARGE SCALE GENOMIC DNA]</scope>
    <source>
        <strain evidence="5 6">JCM 18388</strain>
    </source>
</reference>
<dbReference type="Pfam" id="PF01037">
    <property type="entry name" value="AsnC_trans_reg"/>
    <property type="match status" value="1"/>
</dbReference>